<sequence length="296" mass="31437">MATTIQETVSAGRARRGGTRRRKGISPWVPNQHGAWAMLISPAVLGLISGVTMGVRTDAPVGYLAVLFAVLVAWFFGYFAFFAFGLAVKARNPRRRARYLKPVYVYGAVASVGIVGALLLQPELAWWAVPFAPLVAVAVGETLAGRGRSTLSGVATTVASALLYPVLTLVGQAEAATPLDVGLPAWTSMLFLAVYFSGTIPFVKSMIRERGNPRYLAGSISYHVVAVLAVLGMALLWSVGWVAGLLMVAAMLIALFRAIYIPLAARAGADWNAKRLGMAEMPVLLVACAGVLVTIY</sequence>
<keyword evidence="2" id="KW-1133">Transmembrane helix</keyword>
<dbReference type="OrthoDB" id="2380563at2"/>
<evidence type="ECO:0000313" key="3">
    <source>
        <dbReference type="EMBL" id="RSZ61232.1"/>
    </source>
</evidence>
<keyword evidence="4" id="KW-1185">Reference proteome</keyword>
<feature type="transmembrane region" description="Helical" evidence="2">
    <location>
        <begin position="215"/>
        <end position="237"/>
    </location>
</feature>
<feature type="transmembrane region" description="Helical" evidence="2">
    <location>
        <begin position="243"/>
        <end position="264"/>
    </location>
</feature>
<accession>A0A3R9ZH98</accession>
<proteinExistence type="predicted"/>
<gene>
    <name evidence="3" type="ORF">EAH68_14260</name>
</gene>
<reference evidence="3 4" key="1">
    <citation type="submission" date="2018-12" db="EMBL/GenBank/DDBJ databases">
        <title>YIM 101343 draft genome.</title>
        <authorList>
            <person name="Chen X."/>
        </authorList>
    </citation>
    <scope>NUCLEOTIDE SEQUENCE [LARGE SCALE GENOMIC DNA]</scope>
    <source>
        <strain evidence="3 4">YIM 101343</strain>
    </source>
</reference>
<feature type="transmembrane region" description="Helical" evidence="2">
    <location>
        <begin position="183"/>
        <end position="203"/>
    </location>
</feature>
<feature type="transmembrane region" description="Helical" evidence="2">
    <location>
        <begin position="61"/>
        <end position="87"/>
    </location>
</feature>
<feature type="transmembrane region" description="Helical" evidence="2">
    <location>
        <begin position="35"/>
        <end position="55"/>
    </location>
</feature>
<organism evidence="3 4">
    <name type="scientific">Corynebacterium hylobatis</name>
    <dbReference type="NCBI Taxonomy" id="1859290"/>
    <lineage>
        <taxon>Bacteria</taxon>
        <taxon>Bacillati</taxon>
        <taxon>Actinomycetota</taxon>
        <taxon>Actinomycetes</taxon>
        <taxon>Mycobacteriales</taxon>
        <taxon>Corynebacteriaceae</taxon>
        <taxon>Corynebacterium</taxon>
    </lineage>
</organism>
<dbReference type="InterPro" id="IPR025576">
    <property type="entry name" value="YwiC"/>
</dbReference>
<evidence type="ECO:0000313" key="4">
    <source>
        <dbReference type="Proteomes" id="UP000274907"/>
    </source>
</evidence>
<dbReference type="Pfam" id="PF14256">
    <property type="entry name" value="YwiC"/>
    <property type="match status" value="1"/>
</dbReference>
<keyword evidence="2" id="KW-0812">Transmembrane</keyword>
<protein>
    <recommendedName>
        <fullName evidence="5">YwiC-like family protein</fullName>
    </recommendedName>
</protein>
<dbReference type="Proteomes" id="UP000274907">
    <property type="component" value="Unassembled WGS sequence"/>
</dbReference>
<feature type="transmembrane region" description="Helical" evidence="2">
    <location>
        <begin position="125"/>
        <end position="144"/>
    </location>
</feature>
<name>A0A3R9ZH98_9CORY</name>
<dbReference type="AlphaFoldDB" id="A0A3R9ZH98"/>
<feature type="compositionally biased region" description="Basic residues" evidence="1">
    <location>
        <begin position="13"/>
        <end position="24"/>
    </location>
</feature>
<evidence type="ECO:0000256" key="2">
    <source>
        <dbReference type="SAM" id="Phobius"/>
    </source>
</evidence>
<evidence type="ECO:0008006" key="5">
    <source>
        <dbReference type="Google" id="ProtNLM"/>
    </source>
</evidence>
<comment type="caution">
    <text evidence="3">The sequence shown here is derived from an EMBL/GenBank/DDBJ whole genome shotgun (WGS) entry which is preliminary data.</text>
</comment>
<feature type="region of interest" description="Disordered" evidence="1">
    <location>
        <begin position="1"/>
        <end position="25"/>
    </location>
</feature>
<feature type="transmembrane region" description="Helical" evidence="2">
    <location>
        <begin position="276"/>
        <end position="295"/>
    </location>
</feature>
<feature type="transmembrane region" description="Helical" evidence="2">
    <location>
        <begin position="151"/>
        <end position="171"/>
    </location>
</feature>
<dbReference type="RefSeq" id="WP_126122003.1">
    <property type="nucleotide sequence ID" value="NZ_RXHJ01000029.1"/>
</dbReference>
<dbReference type="EMBL" id="RXHJ01000029">
    <property type="protein sequence ID" value="RSZ61232.1"/>
    <property type="molecule type" value="Genomic_DNA"/>
</dbReference>
<feature type="transmembrane region" description="Helical" evidence="2">
    <location>
        <begin position="99"/>
        <end position="119"/>
    </location>
</feature>
<keyword evidence="2" id="KW-0472">Membrane</keyword>
<evidence type="ECO:0000256" key="1">
    <source>
        <dbReference type="SAM" id="MobiDB-lite"/>
    </source>
</evidence>